<accession>A0A6P7H093</accession>
<organism evidence="1">
    <name type="scientific">Diabrotica virgifera virgifera</name>
    <name type="common">western corn rootworm</name>
    <dbReference type="NCBI Taxonomy" id="50390"/>
    <lineage>
        <taxon>Eukaryota</taxon>
        <taxon>Metazoa</taxon>
        <taxon>Ecdysozoa</taxon>
        <taxon>Arthropoda</taxon>
        <taxon>Hexapoda</taxon>
        <taxon>Insecta</taxon>
        <taxon>Pterygota</taxon>
        <taxon>Neoptera</taxon>
        <taxon>Endopterygota</taxon>
        <taxon>Coleoptera</taxon>
        <taxon>Polyphaga</taxon>
        <taxon>Cucujiformia</taxon>
        <taxon>Chrysomeloidea</taxon>
        <taxon>Chrysomelidae</taxon>
        <taxon>Galerucinae</taxon>
        <taxon>Diabroticina</taxon>
        <taxon>Diabroticites</taxon>
        <taxon>Diabrotica</taxon>
    </lineage>
</organism>
<name>A0A6P7H093_DIAVI</name>
<dbReference type="AlphaFoldDB" id="A0A6P7H093"/>
<sequence length="151" mass="17753">MIWKDHIEYIVARADKGYNALRAVNYTTWGADPNIALLMYRSYIRSILDYGCYFYNQAAKTHLQKIDILSNKCLRLCIGALMSTPISNLSVECNEPPLWLRRKILCEKFITKMITKESIICNNCHKLCINDLTTEYWRKSQHYYLPKVTMD</sequence>
<reference evidence="1" key="1">
    <citation type="submission" date="2025-08" db="UniProtKB">
        <authorList>
            <consortium name="RefSeq"/>
        </authorList>
    </citation>
    <scope>IDENTIFICATION</scope>
    <source>
        <tissue evidence="1">Whole insect</tissue>
    </source>
</reference>
<dbReference type="RefSeq" id="XP_028155019.1">
    <property type="nucleotide sequence ID" value="XM_028299218.1"/>
</dbReference>
<dbReference type="InParanoid" id="A0A6P7H093"/>
<evidence type="ECO:0000313" key="1">
    <source>
        <dbReference type="RefSeq" id="XP_028155019.1"/>
    </source>
</evidence>
<gene>
    <name evidence="1" type="primary">LOC114348713</name>
</gene>
<proteinExistence type="predicted"/>
<protein>
    <submittedName>
        <fullName evidence="1">Uncharacterized protein LOC114348713</fullName>
    </submittedName>
</protein>